<evidence type="ECO:0000256" key="4">
    <source>
        <dbReference type="SAM" id="MobiDB-lite"/>
    </source>
</evidence>
<feature type="coiled-coil region" evidence="3">
    <location>
        <begin position="161"/>
        <end position="233"/>
    </location>
</feature>
<dbReference type="InterPro" id="IPR032444">
    <property type="entry name" value="Keratin_2_head"/>
</dbReference>
<dbReference type="GO" id="GO:0005615">
    <property type="term" value="C:extracellular space"/>
    <property type="evidence" value="ECO:0007669"/>
    <property type="project" value="TreeGrafter"/>
</dbReference>
<dbReference type="PANTHER" id="PTHR45616">
    <property type="entry name" value="GATA-TYPE DOMAIN-CONTAINING PROTEIN"/>
    <property type="match status" value="1"/>
</dbReference>
<evidence type="ECO:0000313" key="7">
    <source>
        <dbReference type="Proteomes" id="UP000694423"/>
    </source>
</evidence>
<organism evidence="6 7">
    <name type="scientific">Dromaius novaehollandiae</name>
    <name type="common">Emu</name>
    <dbReference type="NCBI Taxonomy" id="8790"/>
    <lineage>
        <taxon>Eukaryota</taxon>
        <taxon>Metazoa</taxon>
        <taxon>Chordata</taxon>
        <taxon>Craniata</taxon>
        <taxon>Vertebrata</taxon>
        <taxon>Euteleostomi</taxon>
        <taxon>Archelosauria</taxon>
        <taxon>Archosauria</taxon>
        <taxon>Dinosauria</taxon>
        <taxon>Saurischia</taxon>
        <taxon>Theropoda</taxon>
        <taxon>Coelurosauria</taxon>
        <taxon>Aves</taxon>
        <taxon>Palaeognathae</taxon>
        <taxon>Casuariiformes</taxon>
        <taxon>Dromaiidae</taxon>
        <taxon>Dromaius</taxon>
    </lineage>
</organism>
<dbReference type="SMART" id="SM01391">
    <property type="entry name" value="Filament"/>
    <property type="match status" value="1"/>
</dbReference>
<dbReference type="Pfam" id="PF00038">
    <property type="entry name" value="Filament"/>
    <property type="match status" value="2"/>
</dbReference>
<dbReference type="InterPro" id="IPR003054">
    <property type="entry name" value="Keratin_II"/>
</dbReference>
<dbReference type="AlphaFoldDB" id="A0A8C4JAP5"/>
<accession>A0A8C4JAP5</accession>
<evidence type="ECO:0000313" key="6">
    <source>
        <dbReference type="Ensembl" id="ENSDNVP00000006064.1"/>
    </source>
</evidence>
<name>A0A8C4JAP5_DRONO</name>
<dbReference type="GO" id="GO:0045109">
    <property type="term" value="P:intermediate filament organization"/>
    <property type="evidence" value="ECO:0007669"/>
    <property type="project" value="TreeGrafter"/>
</dbReference>
<sequence length="535" mass="59259">MSRQFSRFGDGGFSFVHCGRLGSGRSSSAVSFCDDNRGEERYGGYGYGSRSLHNLGGFRNVFICGGYRGGGGGYGRCLGFGGRRHFDMGFGRRGCPVGAFQGGEAGLGGICGGGLGAGRSFGQAGVSRRIKEVHVNTSLRPVHGQIDPELQRVRSDEKEQIKTLNNRFASFIDKVQRLEQQNQALMTKWELLQQQSLHPEERRSIASFFQSYISNLQRQLETLQNQKEQLDPEAYNTLQFIEDYKKRFEDEINKCMCQEESSVELKKGLNCSTGLLISKILFSLQELSQLQTVVGNANVMLSMDSHTDLNMDGIIEEVRQEYEGIAQKSKAEVDAMYQGRYQDLQDMGVNYREQLRNSFQEIQELTRQIQRLQPEIEINASLQEAIRDADQHGNSALKDGQEKLQELEHAFQQAKDELARLLHDYQELLNAKLTLDIEIAMYRSLLEEEETRHDFFLAGVTDYTASATGGLRGISRGGCHSENTGYASGGSGAEGIESTCTTGSSERGEYGSGGGCSYVTAGSHGSESRTHDPCS</sequence>
<keyword evidence="2 3" id="KW-0175">Coiled coil</keyword>
<feature type="domain" description="IF rod" evidence="5">
    <location>
        <begin position="157"/>
        <end position="453"/>
    </location>
</feature>
<reference evidence="6" key="1">
    <citation type="submission" date="2025-08" db="UniProtKB">
        <authorList>
            <consortium name="Ensembl"/>
        </authorList>
    </citation>
    <scope>IDENTIFICATION</scope>
</reference>
<dbReference type="GO" id="GO:0031424">
    <property type="term" value="P:keratinization"/>
    <property type="evidence" value="ECO:0007669"/>
    <property type="project" value="TreeGrafter"/>
</dbReference>
<dbReference type="Ensembl" id="ENSDNVT00000007321.1">
    <property type="protein sequence ID" value="ENSDNVP00000006064.1"/>
    <property type="gene ID" value="ENSDNVG00000004338.1"/>
</dbReference>
<dbReference type="GO" id="GO:0045095">
    <property type="term" value="C:keratin filament"/>
    <property type="evidence" value="ECO:0007669"/>
    <property type="project" value="InterPro"/>
</dbReference>
<reference evidence="6" key="2">
    <citation type="submission" date="2025-09" db="UniProtKB">
        <authorList>
            <consortium name="Ensembl"/>
        </authorList>
    </citation>
    <scope>IDENTIFICATION</scope>
</reference>
<evidence type="ECO:0000256" key="3">
    <source>
        <dbReference type="SAM" id="Coils"/>
    </source>
</evidence>
<evidence type="ECO:0000256" key="2">
    <source>
        <dbReference type="ARBA" id="ARBA00023054"/>
    </source>
</evidence>
<dbReference type="PRINTS" id="PR01276">
    <property type="entry name" value="TYPE2KERATIN"/>
</dbReference>
<keyword evidence="7" id="KW-1185">Reference proteome</keyword>
<dbReference type="Gene3D" id="1.20.5.500">
    <property type="entry name" value="Single helix bin"/>
    <property type="match status" value="1"/>
</dbReference>
<feature type="coiled-coil region" evidence="3">
    <location>
        <begin position="397"/>
        <end position="431"/>
    </location>
</feature>
<protein>
    <recommendedName>
        <fullName evidence="5">IF rod domain-containing protein</fullName>
    </recommendedName>
</protein>
<keyword evidence="1" id="KW-0403">Intermediate filament</keyword>
<dbReference type="Gene3D" id="1.20.5.1160">
    <property type="entry name" value="Vasodilator-stimulated phosphoprotein"/>
    <property type="match status" value="1"/>
</dbReference>
<dbReference type="Gene3D" id="1.20.5.170">
    <property type="match status" value="1"/>
</dbReference>
<dbReference type="SUPFAM" id="SSF64593">
    <property type="entry name" value="Intermediate filament protein, coiled coil region"/>
    <property type="match status" value="2"/>
</dbReference>
<dbReference type="Pfam" id="PF16208">
    <property type="entry name" value="Keratin_2_head"/>
    <property type="match status" value="1"/>
</dbReference>
<evidence type="ECO:0000256" key="1">
    <source>
        <dbReference type="ARBA" id="ARBA00022754"/>
    </source>
</evidence>
<feature type="region of interest" description="Disordered" evidence="4">
    <location>
        <begin position="485"/>
        <end position="511"/>
    </location>
</feature>
<dbReference type="PROSITE" id="PS51842">
    <property type="entry name" value="IF_ROD_2"/>
    <property type="match status" value="1"/>
</dbReference>
<dbReference type="PANTHER" id="PTHR45616:SF39">
    <property type="entry name" value="KERATIN, TYPE II CYTOSKELETAL 6A-RELATED"/>
    <property type="match status" value="1"/>
</dbReference>
<dbReference type="InterPro" id="IPR039008">
    <property type="entry name" value="IF_rod_dom"/>
</dbReference>
<evidence type="ECO:0000259" key="5">
    <source>
        <dbReference type="PROSITE" id="PS51842"/>
    </source>
</evidence>
<dbReference type="Proteomes" id="UP000694423">
    <property type="component" value="Unplaced"/>
</dbReference>
<proteinExistence type="predicted"/>
<dbReference type="GO" id="GO:0030280">
    <property type="term" value="F:structural constituent of skin epidermis"/>
    <property type="evidence" value="ECO:0007669"/>
    <property type="project" value="TreeGrafter"/>
</dbReference>